<protein>
    <submittedName>
        <fullName evidence="1">AlNc14C249G9600 protein</fullName>
    </submittedName>
</protein>
<dbReference type="HOGENOM" id="CLU_2019493_0_0_1"/>
<organism evidence="1">
    <name type="scientific">Albugo laibachii Nc14</name>
    <dbReference type="NCBI Taxonomy" id="890382"/>
    <lineage>
        <taxon>Eukaryota</taxon>
        <taxon>Sar</taxon>
        <taxon>Stramenopiles</taxon>
        <taxon>Oomycota</taxon>
        <taxon>Peronosporomycetes</taxon>
        <taxon>Albuginales</taxon>
        <taxon>Albuginaceae</taxon>
        <taxon>Albugo</taxon>
    </lineage>
</organism>
<reference evidence="1" key="1">
    <citation type="journal article" date="2011" name="PLoS Biol.">
        <title>Gene gain and loss during evolution of obligate parasitism in the white rust pathogen of Arabidopsis thaliana.</title>
        <authorList>
            <person name="Kemen E."/>
            <person name="Gardiner A."/>
            <person name="Schultz-Larsen T."/>
            <person name="Kemen A.C."/>
            <person name="Balmuth A.L."/>
            <person name="Robert-Seilaniantz A."/>
            <person name="Bailey K."/>
            <person name="Holub E."/>
            <person name="Studholme D.J."/>
            <person name="Maclean D."/>
            <person name="Jones J.D."/>
        </authorList>
    </citation>
    <scope>NUCLEOTIDE SEQUENCE</scope>
</reference>
<reference evidence="1" key="2">
    <citation type="submission" date="2011-02" db="EMBL/GenBank/DDBJ databases">
        <authorList>
            <person name="MacLean D."/>
        </authorList>
    </citation>
    <scope>NUCLEOTIDE SEQUENCE</scope>
</reference>
<dbReference type="EMBL" id="FR824294">
    <property type="protein sequence ID" value="CCA24610.1"/>
    <property type="molecule type" value="Genomic_DNA"/>
</dbReference>
<gene>
    <name evidence="1" type="primary">AlNc14C249G9600</name>
    <name evidence="1" type="ORF">ALNC14_107540</name>
</gene>
<proteinExistence type="predicted"/>
<sequence>MQQEVPFLHTERTATQSLPGQYSIADEALTRKSVRQASVGAMSQSNEIIPIHQQDKIECYPEQWCNADSLDHKKRSFQECQALGRYIMPCILTRGGQQQSAIMCLLACRKQSHLIEDSPLYSI</sequence>
<dbReference type="AlphaFoldDB" id="F0WTC0"/>
<evidence type="ECO:0000313" key="1">
    <source>
        <dbReference type="EMBL" id="CCA24610.1"/>
    </source>
</evidence>
<name>F0WTC0_9STRA</name>
<accession>F0WTC0</accession>